<dbReference type="EMBL" id="BAABWH010000005">
    <property type="protein sequence ID" value="GAA6145972.1"/>
    <property type="molecule type" value="Genomic_DNA"/>
</dbReference>
<organism evidence="1 2">
    <name type="scientific">Thalassolituus maritimus</name>
    <dbReference type="NCBI Taxonomy" id="484498"/>
    <lineage>
        <taxon>Bacteria</taxon>
        <taxon>Pseudomonadati</taxon>
        <taxon>Pseudomonadota</taxon>
        <taxon>Gammaproteobacteria</taxon>
        <taxon>Oceanospirillales</taxon>
        <taxon>Oceanospirillaceae</taxon>
        <taxon>Thalassolituus</taxon>
    </lineage>
</organism>
<evidence type="ECO:0000313" key="2">
    <source>
        <dbReference type="Proteomes" id="UP001481413"/>
    </source>
</evidence>
<dbReference type="PANTHER" id="PTHR12697:SF5">
    <property type="entry name" value="DEOXYHYPUSINE HYDROXYLASE"/>
    <property type="match status" value="1"/>
</dbReference>
<keyword evidence="2" id="KW-1185">Reference proteome</keyword>
<dbReference type="Gene3D" id="1.25.10.10">
    <property type="entry name" value="Leucine-rich Repeat Variant"/>
    <property type="match status" value="1"/>
</dbReference>
<evidence type="ECO:0000313" key="1">
    <source>
        <dbReference type="EMBL" id="GAA6145972.1"/>
    </source>
</evidence>
<reference evidence="1 2" key="1">
    <citation type="submission" date="2024-04" db="EMBL/GenBank/DDBJ databases">
        <title>Draft genome sequence of Thalassolituus maritimus NBRC 116585.</title>
        <authorList>
            <person name="Miyakawa T."/>
            <person name="Kusuya Y."/>
            <person name="Miura T."/>
        </authorList>
    </citation>
    <scope>NUCLEOTIDE SEQUENCE [LARGE SCALE GENOMIC DNA]</scope>
    <source>
        <strain evidence="1 2">5NW40-0001</strain>
    </source>
</reference>
<dbReference type="InterPro" id="IPR011989">
    <property type="entry name" value="ARM-like"/>
</dbReference>
<proteinExistence type="predicted"/>
<dbReference type="InterPro" id="IPR016024">
    <property type="entry name" value="ARM-type_fold"/>
</dbReference>
<dbReference type="SUPFAM" id="SSF48371">
    <property type="entry name" value="ARM repeat"/>
    <property type="match status" value="1"/>
</dbReference>
<dbReference type="PANTHER" id="PTHR12697">
    <property type="entry name" value="PBS LYASE HEAT-LIKE PROTEIN"/>
    <property type="match status" value="1"/>
</dbReference>
<dbReference type="Proteomes" id="UP001481413">
    <property type="component" value="Unassembled WGS sequence"/>
</dbReference>
<comment type="caution">
    <text evidence="1">The sequence shown here is derived from an EMBL/GenBank/DDBJ whole genome shotgun (WGS) entry which is preliminary data.</text>
</comment>
<dbReference type="Pfam" id="PF13646">
    <property type="entry name" value="HEAT_2"/>
    <property type="match status" value="2"/>
</dbReference>
<gene>
    <name evidence="1" type="ORF">NBRC116585_20900</name>
</gene>
<dbReference type="RefSeq" id="WP_353295106.1">
    <property type="nucleotide sequence ID" value="NZ_BAABWH010000005.1"/>
</dbReference>
<sequence length="205" mass="22606">MALKKSNIATASSDENEVKDCKTIGQNLLSDDASVRRWAARDITHCDGASMMLLDQLEVETDLSVRQVILTSLTQVGDSEAVEGLVRCLRTEDAGLRNEAIEAMKHLPKEIAPIMACLLNDSDPDVRIFAVNILESLCHPDVEQWLIGVIRDDEHINVCATAVDLLGEVGSEKSTQALQELKDRFDEEPYIQFAADLAIKRITGD</sequence>
<protein>
    <submittedName>
        <fullName evidence="1">HEAT repeat domain-containing protein</fullName>
    </submittedName>
</protein>
<accession>A0ABQ0A0X1</accession>
<name>A0ABQ0A0X1_9GAMM</name>